<evidence type="ECO:0000256" key="2">
    <source>
        <dbReference type="ARBA" id="ARBA00022692"/>
    </source>
</evidence>
<keyword evidence="3" id="KW-0547">Nucleotide-binding</keyword>
<dbReference type="SUPFAM" id="SSF56784">
    <property type="entry name" value="HAD-like"/>
    <property type="match status" value="1"/>
</dbReference>
<keyword evidence="7 10" id="KW-0472">Membrane</keyword>
<feature type="region of interest" description="Disordered" evidence="9">
    <location>
        <begin position="1"/>
        <end position="70"/>
    </location>
</feature>
<dbReference type="SMART" id="SM00831">
    <property type="entry name" value="Cation_ATPase_N"/>
    <property type="match status" value="1"/>
</dbReference>
<dbReference type="SFLD" id="SFLDS00003">
    <property type="entry name" value="Haloacid_Dehalogenase"/>
    <property type="match status" value="1"/>
</dbReference>
<feature type="domain" description="Cation-transporting P-type ATPase N-terminal" evidence="11">
    <location>
        <begin position="39"/>
        <end position="122"/>
    </location>
</feature>
<dbReference type="NCBIfam" id="TIGR01494">
    <property type="entry name" value="ATPase_P-type"/>
    <property type="match status" value="2"/>
</dbReference>
<proteinExistence type="predicted"/>
<accession>A0A2S9Q253</accession>
<dbReference type="InterPro" id="IPR023299">
    <property type="entry name" value="ATPase_P-typ_cyto_dom_N"/>
</dbReference>
<dbReference type="Pfam" id="PF00689">
    <property type="entry name" value="Cation_ATPase_C"/>
    <property type="match status" value="1"/>
</dbReference>
<dbReference type="SFLD" id="SFLDG00002">
    <property type="entry name" value="C1.7:_P-type_atpase_like"/>
    <property type="match status" value="1"/>
</dbReference>
<evidence type="ECO:0000256" key="3">
    <source>
        <dbReference type="ARBA" id="ARBA00022741"/>
    </source>
</evidence>
<dbReference type="InterPro" id="IPR018303">
    <property type="entry name" value="ATPase_P-typ_P_site"/>
</dbReference>
<comment type="caution">
    <text evidence="12">The sequence shown here is derived from an EMBL/GenBank/DDBJ whole genome shotgun (WGS) entry which is preliminary data.</text>
</comment>
<keyword evidence="13" id="KW-1185">Reference proteome</keyword>
<evidence type="ECO:0000313" key="12">
    <source>
        <dbReference type="EMBL" id="PRH80760.1"/>
    </source>
</evidence>
<protein>
    <submittedName>
        <fullName evidence="12">ATPase</fullName>
    </submittedName>
</protein>
<evidence type="ECO:0000256" key="4">
    <source>
        <dbReference type="ARBA" id="ARBA00022840"/>
    </source>
</evidence>
<dbReference type="Pfam" id="PF00122">
    <property type="entry name" value="E1-E2_ATPase"/>
    <property type="match status" value="1"/>
</dbReference>
<feature type="transmembrane region" description="Helical" evidence="10">
    <location>
        <begin position="312"/>
        <end position="334"/>
    </location>
</feature>
<dbReference type="OrthoDB" id="9814270at2"/>
<gene>
    <name evidence="12" type="ORF">C6N75_02385</name>
</gene>
<dbReference type="InterPro" id="IPR044492">
    <property type="entry name" value="P_typ_ATPase_HD_dom"/>
</dbReference>
<evidence type="ECO:0000256" key="9">
    <source>
        <dbReference type="SAM" id="MobiDB-lite"/>
    </source>
</evidence>
<feature type="transmembrane region" description="Helical" evidence="10">
    <location>
        <begin position="799"/>
        <end position="821"/>
    </location>
</feature>
<evidence type="ECO:0000256" key="7">
    <source>
        <dbReference type="ARBA" id="ARBA00023136"/>
    </source>
</evidence>
<feature type="region of interest" description="Disordered" evidence="9">
    <location>
        <begin position="914"/>
        <end position="950"/>
    </location>
</feature>
<dbReference type="AlphaFoldDB" id="A0A2S9Q253"/>
<feature type="region of interest" description="Disordered" evidence="9">
    <location>
        <begin position="383"/>
        <end position="405"/>
    </location>
</feature>
<dbReference type="EMBL" id="PVLV01000034">
    <property type="protein sequence ID" value="PRH80760.1"/>
    <property type="molecule type" value="Genomic_DNA"/>
</dbReference>
<dbReference type="Gene3D" id="3.40.50.1000">
    <property type="entry name" value="HAD superfamily/HAD-like"/>
    <property type="match status" value="1"/>
</dbReference>
<dbReference type="SUPFAM" id="SSF81660">
    <property type="entry name" value="Metal cation-transporting ATPase, ATP-binding domain N"/>
    <property type="match status" value="1"/>
</dbReference>
<feature type="transmembrane region" description="Helical" evidence="10">
    <location>
        <begin position="282"/>
        <end position="300"/>
    </location>
</feature>
<reference evidence="12 13" key="1">
    <citation type="submission" date="2018-03" db="EMBL/GenBank/DDBJ databases">
        <title>Novel Streptomyces sp. from soil.</title>
        <authorList>
            <person name="Tan G.Y.A."/>
            <person name="Lee Z.Y."/>
        </authorList>
    </citation>
    <scope>NUCLEOTIDE SEQUENCE [LARGE SCALE GENOMIC DNA]</scope>
    <source>
        <strain evidence="12 13">ST5x</strain>
    </source>
</reference>
<dbReference type="SUPFAM" id="SSF81653">
    <property type="entry name" value="Calcium ATPase, transduction domain A"/>
    <property type="match status" value="1"/>
</dbReference>
<keyword evidence="6 10" id="KW-1133">Transmembrane helix</keyword>
<dbReference type="InterPro" id="IPR001757">
    <property type="entry name" value="P_typ_ATPase"/>
</dbReference>
<feature type="transmembrane region" description="Helical" evidence="10">
    <location>
        <begin position="759"/>
        <end position="778"/>
    </location>
</feature>
<dbReference type="Pfam" id="PF00690">
    <property type="entry name" value="Cation_ATPase_N"/>
    <property type="match status" value="1"/>
</dbReference>
<dbReference type="PRINTS" id="PR00120">
    <property type="entry name" value="HATPASE"/>
</dbReference>
<evidence type="ECO:0000256" key="1">
    <source>
        <dbReference type="ARBA" id="ARBA00004651"/>
    </source>
</evidence>
<dbReference type="Proteomes" id="UP000239322">
    <property type="component" value="Unassembled WGS sequence"/>
</dbReference>
<evidence type="ECO:0000259" key="11">
    <source>
        <dbReference type="SMART" id="SM00831"/>
    </source>
</evidence>
<dbReference type="Pfam" id="PF13246">
    <property type="entry name" value="Cation_ATPase"/>
    <property type="match status" value="1"/>
</dbReference>
<evidence type="ECO:0000256" key="8">
    <source>
        <dbReference type="ARBA" id="ARBA00049360"/>
    </source>
</evidence>
<evidence type="ECO:0000256" key="10">
    <source>
        <dbReference type="SAM" id="Phobius"/>
    </source>
</evidence>
<dbReference type="InterPro" id="IPR008250">
    <property type="entry name" value="ATPase_P-typ_transduc_dom_A_sf"/>
</dbReference>
<comment type="subcellular location">
    <subcellularLocation>
        <location evidence="1">Cell membrane</location>
        <topology evidence="1">Multi-pass membrane protein</topology>
    </subcellularLocation>
</comment>
<dbReference type="Gene3D" id="1.20.1110.10">
    <property type="entry name" value="Calcium-transporting ATPase, transmembrane domain"/>
    <property type="match status" value="1"/>
</dbReference>
<keyword evidence="2 10" id="KW-0812">Transmembrane</keyword>
<dbReference type="SUPFAM" id="SSF81665">
    <property type="entry name" value="Calcium ATPase, transmembrane domain M"/>
    <property type="match status" value="1"/>
</dbReference>
<dbReference type="GO" id="GO:0016887">
    <property type="term" value="F:ATP hydrolysis activity"/>
    <property type="evidence" value="ECO:0007669"/>
    <property type="project" value="InterPro"/>
</dbReference>
<dbReference type="InterPro" id="IPR006068">
    <property type="entry name" value="ATPase_P-typ_cation-transptr_C"/>
</dbReference>
<dbReference type="InterPro" id="IPR023298">
    <property type="entry name" value="ATPase_P-typ_TM_dom_sf"/>
</dbReference>
<keyword evidence="4" id="KW-0067">ATP-binding</keyword>
<dbReference type="PROSITE" id="PS00154">
    <property type="entry name" value="ATPASE_E1_E2"/>
    <property type="match status" value="1"/>
</dbReference>
<name>A0A2S9Q253_9ACTN</name>
<dbReference type="GO" id="GO:0005524">
    <property type="term" value="F:ATP binding"/>
    <property type="evidence" value="ECO:0007669"/>
    <property type="project" value="UniProtKB-KW"/>
</dbReference>
<dbReference type="InterPro" id="IPR023214">
    <property type="entry name" value="HAD_sf"/>
</dbReference>
<dbReference type="InterPro" id="IPR036412">
    <property type="entry name" value="HAD-like_sf"/>
</dbReference>
<feature type="transmembrane region" description="Helical" evidence="10">
    <location>
        <begin position="859"/>
        <end position="878"/>
    </location>
</feature>
<dbReference type="Gene3D" id="2.70.150.10">
    <property type="entry name" value="Calcium-transporting ATPase, cytoplasmic transduction domain A"/>
    <property type="match status" value="1"/>
</dbReference>
<evidence type="ECO:0000313" key="13">
    <source>
        <dbReference type="Proteomes" id="UP000239322"/>
    </source>
</evidence>
<dbReference type="PANTHER" id="PTHR42861">
    <property type="entry name" value="CALCIUM-TRANSPORTING ATPASE"/>
    <property type="match status" value="1"/>
</dbReference>
<dbReference type="InterPro" id="IPR059000">
    <property type="entry name" value="ATPase_P-type_domA"/>
</dbReference>
<evidence type="ECO:0000256" key="5">
    <source>
        <dbReference type="ARBA" id="ARBA00022967"/>
    </source>
</evidence>
<feature type="compositionally biased region" description="Polar residues" evidence="9">
    <location>
        <begin position="48"/>
        <end position="58"/>
    </location>
</feature>
<comment type="catalytic activity">
    <reaction evidence="8">
        <text>ATP + H2O = ADP + phosphate + H(+)</text>
        <dbReference type="Rhea" id="RHEA:13065"/>
        <dbReference type="ChEBI" id="CHEBI:15377"/>
        <dbReference type="ChEBI" id="CHEBI:15378"/>
        <dbReference type="ChEBI" id="CHEBI:30616"/>
        <dbReference type="ChEBI" id="CHEBI:43474"/>
        <dbReference type="ChEBI" id="CHEBI:456216"/>
    </reaction>
</comment>
<feature type="transmembrane region" description="Helical" evidence="10">
    <location>
        <begin position="726"/>
        <end position="747"/>
    </location>
</feature>
<dbReference type="Gene3D" id="3.40.1110.10">
    <property type="entry name" value="Calcium-transporting ATPase, cytoplasmic domain N"/>
    <property type="match status" value="1"/>
</dbReference>
<keyword evidence="5" id="KW-1278">Translocase</keyword>
<dbReference type="GO" id="GO:0005886">
    <property type="term" value="C:plasma membrane"/>
    <property type="evidence" value="ECO:0007669"/>
    <property type="project" value="UniProtKB-SubCell"/>
</dbReference>
<dbReference type="InterPro" id="IPR004014">
    <property type="entry name" value="ATPase_P-typ_cation-transptr_N"/>
</dbReference>
<dbReference type="PRINTS" id="PR00119">
    <property type="entry name" value="CATATPASE"/>
</dbReference>
<sequence length="950" mass="96428">MAAWSLRPVRPVARPYAGATRRTGRRTGAEGGPRASGRAAIAVPDQEVSVSAKSSAPRTRQDGGGFPGLDDRQAARRLAEYGPNQVAAPAGAPLYTRVLTQLRDPLVTVLLAAVALTVAIGDHADATVIAVVIVVNTTVGVVQEVRADHAIAALSALSAPTARVRRGGELREVAAASVVPGDVCVLAEGDVVPADGRLVEGAGLLVDESMVTGESVPVAKSTCAASPEEQRLLAGTTVVRGRGVTVVTGTGAASALGRVAGLLDTRPPPTPLQRHLTALGRTLALVTLVLCLLVFVLGVVGGTPPATMSVTAISLAVAAVPESLPAVVTLALALGARRMAARHALVRRLPAVETLGSVTVLATDKTGTITEGRMAVERVWTPDGSHQHVGTGPSRPPDQAFGSGTGSAAVRQLLTTTALCNDAVAPSPEPGTPAGRESGQDGTAALGDPTETALLAAAAAAGCPSRAELTSLYPRRAEEPFDSLRKRMTTVHSTPDGSLLVCLKGAPEVVLDPAVLDEPAPLVAHVREEAAAFAARGLRVLAAASGTVGEVPDPVAGAERRLRLLGLVALADPPKPAAAGTLAACRAAGITPVLITGDHPATAAAMAQRVGLVADGAADSVVTGADLAAGRVGDPTRVRVFARTDPEQKLDIVRSWQSRGQVTAMTGDGVNDGPALRQADIGVAMGGRGTEVARQAADLVLTDDELSTVVSAVEEGRRVFDNVRRFLLYGLAGGTAEILVMLVGPLLGLPLPLGAGQILWINLLTHGLTGVAMGAEPVSPNAMRRPPRPPDRHVLADGLWQRLLALAAVVTAGSLTAALLARESGAPWQSVLFASLLMAQLGVVLGLRDRLLSRANPFLPVAVAVSAGLGAAAVHLPLLRGLLGMTALGGREWAWALAVGAVAFAAARLARRHGGAGSGGTGPVGIPAGSRPTGGRRAVHSGPAPEGRGR</sequence>
<dbReference type="SFLD" id="SFLDF00027">
    <property type="entry name" value="p-type_atpase"/>
    <property type="match status" value="1"/>
</dbReference>
<feature type="transmembrane region" description="Helical" evidence="10">
    <location>
        <begin position="893"/>
        <end position="910"/>
    </location>
</feature>
<organism evidence="12 13">
    <name type="scientific">Streptomyces solincola</name>
    <dbReference type="NCBI Taxonomy" id="2100817"/>
    <lineage>
        <taxon>Bacteria</taxon>
        <taxon>Bacillati</taxon>
        <taxon>Actinomycetota</taxon>
        <taxon>Actinomycetes</taxon>
        <taxon>Kitasatosporales</taxon>
        <taxon>Streptomycetaceae</taxon>
        <taxon>Streptomyces</taxon>
    </lineage>
</organism>
<feature type="transmembrane region" description="Helical" evidence="10">
    <location>
        <begin position="827"/>
        <end position="847"/>
    </location>
</feature>
<evidence type="ECO:0000256" key="6">
    <source>
        <dbReference type="ARBA" id="ARBA00022989"/>
    </source>
</evidence>
<feature type="region of interest" description="Disordered" evidence="9">
    <location>
        <begin position="422"/>
        <end position="445"/>
    </location>
</feature>